<dbReference type="AlphaFoldDB" id="A0A9X1A671"/>
<feature type="active site" description="Proton donor/acceptor" evidence="7">
    <location>
        <position position="129"/>
    </location>
</feature>
<dbReference type="SUPFAM" id="SSF141523">
    <property type="entry name" value="L,D-transpeptidase catalytic domain-like"/>
    <property type="match status" value="1"/>
</dbReference>
<dbReference type="GO" id="GO:0018104">
    <property type="term" value="P:peptidoglycan-protein cross-linking"/>
    <property type="evidence" value="ECO:0007669"/>
    <property type="project" value="TreeGrafter"/>
</dbReference>
<dbReference type="PANTHER" id="PTHR30582:SF2">
    <property type="entry name" value="L,D-TRANSPEPTIDASE YCIB-RELATED"/>
    <property type="match status" value="1"/>
</dbReference>
<dbReference type="GO" id="GO:0071972">
    <property type="term" value="F:peptidoglycan L,D-transpeptidase activity"/>
    <property type="evidence" value="ECO:0007669"/>
    <property type="project" value="TreeGrafter"/>
</dbReference>
<dbReference type="PANTHER" id="PTHR30582">
    <property type="entry name" value="L,D-TRANSPEPTIDASE"/>
    <property type="match status" value="1"/>
</dbReference>
<dbReference type="NCBIfam" id="NF004785">
    <property type="entry name" value="PRK06132.1-2"/>
    <property type="match status" value="1"/>
</dbReference>
<evidence type="ECO:0000313" key="10">
    <source>
        <dbReference type="Proteomes" id="UP001138921"/>
    </source>
</evidence>
<dbReference type="Proteomes" id="UP001138921">
    <property type="component" value="Unassembled WGS sequence"/>
</dbReference>
<dbReference type="RefSeq" id="WP_214385110.1">
    <property type="nucleotide sequence ID" value="NZ_JAFLWW010000001.1"/>
</dbReference>
<keyword evidence="4 7" id="KW-0133">Cell shape</keyword>
<comment type="similarity">
    <text evidence="2">Belongs to the YkuD family.</text>
</comment>
<evidence type="ECO:0000256" key="3">
    <source>
        <dbReference type="ARBA" id="ARBA00022679"/>
    </source>
</evidence>
<dbReference type="PIRSF" id="PIRSF029342">
    <property type="entry name" value="UCP029342_ErfK/YbiS/YcfS/YnhG"/>
    <property type="match status" value="1"/>
</dbReference>
<dbReference type="GO" id="GO:0071555">
    <property type="term" value="P:cell wall organization"/>
    <property type="evidence" value="ECO:0007669"/>
    <property type="project" value="UniProtKB-UniRule"/>
</dbReference>
<dbReference type="InterPro" id="IPR038063">
    <property type="entry name" value="Transpep_catalytic_dom"/>
</dbReference>
<dbReference type="PROSITE" id="PS52029">
    <property type="entry name" value="LD_TPASE"/>
    <property type="match status" value="1"/>
</dbReference>
<dbReference type="GO" id="GO:0016740">
    <property type="term" value="F:transferase activity"/>
    <property type="evidence" value="ECO:0007669"/>
    <property type="project" value="UniProtKB-KW"/>
</dbReference>
<dbReference type="InterPro" id="IPR005490">
    <property type="entry name" value="LD_TPept_cat_dom"/>
</dbReference>
<dbReference type="InterPro" id="IPR006311">
    <property type="entry name" value="TAT_signal"/>
</dbReference>
<comment type="caution">
    <text evidence="9">The sequence shown here is derived from an EMBL/GenBank/DDBJ whole genome shotgun (WGS) entry which is preliminary data.</text>
</comment>
<keyword evidence="5 7" id="KW-0573">Peptidoglycan synthesis</keyword>
<proteinExistence type="inferred from homology"/>
<feature type="active site" description="Nucleophile" evidence="7">
    <location>
        <position position="142"/>
    </location>
</feature>
<accession>A0A9X1A671</accession>
<dbReference type="GO" id="GO:0005576">
    <property type="term" value="C:extracellular region"/>
    <property type="evidence" value="ECO:0007669"/>
    <property type="project" value="TreeGrafter"/>
</dbReference>
<dbReference type="InterPro" id="IPR016915">
    <property type="entry name" value="UCP029342"/>
</dbReference>
<name>A0A9X1A671_9HYPH</name>
<gene>
    <name evidence="9" type="ORF">J1C56_00695</name>
</gene>
<evidence type="ECO:0000256" key="6">
    <source>
        <dbReference type="ARBA" id="ARBA00023316"/>
    </source>
</evidence>
<dbReference type="Gene3D" id="2.40.440.10">
    <property type="entry name" value="L,D-transpeptidase catalytic domain-like"/>
    <property type="match status" value="1"/>
</dbReference>
<dbReference type="GO" id="GO:0008360">
    <property type="term" value="P:regulation of cell shape"/>
    <property type="evidence" value="ECO:0007669"/>
    <property type="project" value="UniProtKB-UniRule"/>
</dbReference>
<keyword evidence="6 7" id="KW-0961">Cell wall biogenesis/degradation</keyword>
<keyword evidence="3" id="KW-0808">Transferase</keyword>
<evidence type="ECO:0000256" key="7">
    <source>
        <dbReference type="PROSITE-ProRule" id="PRU01373"/>
    </source>
</evidence>
<evidence type="ECO:0000256" key="5">
    <source>
        <dbReference type="ARBA" id="ARBA00022984"/>
    </source>
</evidence>
<evidence type="ECO:0000313" key="9">
    <source>
        <dbReference type="EMBL" id="MBT1154103.1"/>
    </source>
</evidence>
<protein>
    <submittedName>
        <fullName evidence="9">L,D-transpeptidase</fullName>
    </submittedName>
</protein>
<reference evidence="9" key="2">
    <citation type="submission" date="2021-03" db="EMBL/GenBank/DDBJ databases">
        <authorList>
            <person name="Artuso I."/>
            <person name="Turrini P."/>
            <person name="Pirolo M."/>
            <person name="Lugli G.A."/>
            <person name="Ventura M."/>
            <person name="Visca P."/>
        </authorList>
    </citation>
    <scope>NUCLEOTIDE SEQUENCE</scope>
    <source>
        <strain evidence="9">LMG 26462</strain>
    </source>
</reference>
<feature type="domain" description="L,D-TPase catalytic" evidence="8">
    <location>
        <begin position="57"/>
        <end position="166"/>
    </location>
</feature>
<sequence length="332" mass="35797">MPNNGISRRAFGLGVAASVGSGLIASALADTRVNKTADFLQNGEYNWFPERSPTGPVVIIVSVPDQMVHVYRNGIRIAASSCSTGKAGHGTPTGVFKILQKDKHHRSSTYNNAPMPNMNRLTWSGIALHAGNLPGYPASHGCVRLPLGFSELLCGITKLDMTVIIADENSQPASVVHPGMVLGNYASQEFGAVDASIKHYQYAQGRSQETSATSIVVSAKDRSISLWDNARIVATGKVDIAQPEKPIGRHVYTLTQVNEGTKELTWVSMAMSSRSKNADDNALRRVKAHPDILKKVQKAMRQGMTLVITDESSGSKNRTADNFTIFTGEGLY</sequence>
<dbReference type="InterPro" id="IPR050979">
    <property type="entry name" value="LD-transpeptidase"/>
</dbReference>
<evidence type="ECO:0000256" key="4">
    <source>
        <dbReference type="ARBA" id="ARBA00022960"/>
    </source>
</evidence>
<dbReference type="Pfam" id="PF03734">
    <property type="entry name" value="YkuD"/>
    <property type="match status" value="1"/>
</dbReference>
<dbReference type="PROSITE" id="PS51318">
    <property type="entry name" value="TAT"/>
    <property type="match status" value="1"/>
</dbReference>
<dbReference type="CDD" id="cd16913">
    <property type="entry name" value="YkuD_like"/>
    <property type="match status" value="1"/>
</dbReference>
<comment type="pathway">
    <text evidence="1 7">Cell wall biogenesis; peptidoglycan biosynthesis.</text>
</comment>
<evidence type="ECO:0000256" key="2">
    <source>
        <dbReference type="ARBA" id="ARBA00005992"/>
    </source>
</evidence>
<dbReference type="EMBL" id="JAFLWW010000001">
    <property type="protein sequence ID" value="MBT1154103.1"/>
    <property type="molecule type" value="Genomic_DNA"/>
</dbReference>
<reference evidence="9" key="1">
    <citation type="journal article" date="2021" name="Microorganisms">
        <title>Phylogenomic Reconstruction and Metabolic Potential of the Genus Aminobacter.</title>
        <authorList>
            <person name="Artuso I."/>
            <person name="Turrini P."/>
            <person name="Pirolo M."/>
            <person name="Lugli G.A."/>
            <person name="Ventura M."/>
            <person name="Visca P."/>
        </authorList>
    </citation>
    <scope>NUCLEOTIDE SEQUENCE</scope>
    <source>
        <strain evidence="9">LMG 26462</strain>
    </source>
</reference>
<evidence type="ECO:0000259" key="8">
    <source>
        <dbReference type="PROSITE" id="PS52029"/>
    </source>
</evidence>
<evidence type="ECO:0000256" key="1">
    <source>
        <dbReference type="ARBA" id="ARBA00004752"/>
    </source>
</evidence>
<keyword evidence="10" id="KW-1185">Reference proteome</keyword>
<organism evidence="9 10">
    <name type="scientific">Aminobacter anthyllidis</name>
    <dbReference type="NCBI Taxonomy" id="1035067"/>
    <lineage>
        <taxon>Bacteria</taxon>
        <taxon>Pseudomonadati</taxon>
        <taxon>Pseudomonadota</taxon>
        <taxon>Alphaproteobacteria</taxon>
        <taxon>Hyphomicrobiales</taxon>
        <taxon>Phyllobacteriaceae</taxon>
        <taxon>Aminobacter</taxon>
    </lineage>
</organism>